<dbReference type="EMBL" id="CAFBOZ010000054">
    <property type="protein sequence ID" value="CAB4998944.1"/>
    <property type="molecule type" value="Genomic_DNA"/>
</dbReference>
<gene>
    <name evidence="2" type="ORF">UFOPK3773_02366</name>
    <name evidence="3" type="ORF">UFOPK3992_00514</name>
</gene>
<dbReference type="InterPro" id="IPR050179">
    <property type="entry name" value="Trans_hexapeptide_repeat"/>
</dbReference>
<evidence type="ECO:0000313" key="3">
    <source>
        <dbReference type="EMBL" id="CAB4998944.1"/>
    </source>
</evidence>
<dbReference type="PANTHER" id="PTHR43300:SF7">
    <property type="entry name" value="UDP-N-ACETYLBACILLOSAMINE N-ACETYLTRANSFERASE"/>
    <property type="match status" value="1"/>
</dbReference>
<dbReference type="NCBIfam" id="TIGR03570">
    <property type="entry name" value="NeuD_NnaD"/>
    <property type="match status" value="1"/>
</dbReference>
<reference evidence="3" key="1">
    <citation type="submission" date="2020-05" db="EMBL/GenBank/DDBJ databases">
        <authorList>
            <person name="Chiriac C."/>
            <person name="Salcher M."/>
            <person name="Ghai R."/>
            <person name="Kavagutti S V."/>
        </authorList>
    </citation>
    <scope>NUCLEOTIDE SEQUENCE</scope>
</reference>
<sequence>MPARPIVIVGTGGSGRETLQIIRAIERQSPNTWALTGMVGRDVSHPERLTRLNVTYLGDPETLAARMPEVVGWSFVVGIADNRARRDLTLRLVEQGLEPATLIHPSVIIGDDVEIGAGTTVGPNGVITTNVRIGEGVQVNIACVISHDTTIGDYAFLGDSVTLAGDVTIEAGASLYSGTRVIPERRIGRDAVVGAGAVVTHDVPPGVTVMGVPARPVH</sequence>
<dbReference type="EMBL" id="CAFBNF010000399">
    <property type="protein sequence ID" value="CAB4965252.1"/>
    <property type="molecule type" value="Genomic_DNA"/>
</dbReference>
<feature type="domain" description="PglD N-terminal" evidence="1">
    <location>
        <begin position="6"/>
        <end position="89"/>
    </location>
</feature>
<dbReference type="Pfam" id="PF17836">
    <property type="entry name" value="PglD_N"/>
    <property type="match status" value="1"/>
</dbReference>
<organism evidence="3">
    <name type="scientific">freshwater metagenome</name>
    <dbReference type="NCBI Taxonomy" id="449393"/>
    <lineage>
        <taxon>unclassified sequences</taxon>
        <taxon>metagenomes</taxon>
        <taxon>ecological metagenomes</taxon>
    </lineage>
</organism>
<evidence type="ECO:0000259" key="1">
    <source>
        <dbReference type="Pfam" id="PF17836"/>
    </source>
</evidence>
<dbReference type="InterPro" id="IPR001451">
    <property type="entry name" value="Hexapep"/>
</dbReference>
<dbReference type="Gene3D" id="2.160.10.10">
    <property type="entry name" value="Hexapeptide repeat proteins"/>
    <property type="match status" value="1"/>
</dbReference>
<dbReference type="InterPro" id="IPR011004">
    <property type="entry name" value="Trimer_LpxA-like_sf"/>
</dbReference>
<dbReference type="InterPro" id="IPR041561">
    <property type="entry name" value="PglD_N"/>
</dbReference>
<protein>
    <submittedName>
        <fullName evidence="3">Unannotated protein</fullName>
    </submittedName>
</protein>
<dbReference type="Pfam" id="PF00132">
    <property type="entry name" value="Hexapep"/>
    <property type="match status" value="1"/>
</dbReference>
<dbReference type="CDD" id="cd03360">
    <property type="entry name" value="LbH_AT_putative"/>
    <property type="match status" value="1"/>
</dbReference>
<accession>A0A6J7PAG5</accession>
<dbReference type="PANTHER" id="PTHR43300">
    <property type="entry name" value="ACETYLTRANSFERASE"/>
    <property type="match status" value="1"/>
</dbReference>
<proteinExistence type="predicted"/>
<evidence type="ECO:0000313" key="2">
    <source>
        <dbReference type="EMBL" id="CAB4965252.1"/>
    </source>
</evidence>
<name>A0A6J7PAG5_9ZZZZ</name>
<dbReference type="AlphaFoldDB" id="A0A6J7PAG5"/>
<dbReference type="Gene3D" id="3.40.50.20">
    <property type="match status" value="1"/>
</dbReference>
<dbReference type="SUPFAM" id="SSF51161">
    <property type="entry name" value="Trimeric LpxA-like enzymes"/>
    <property type="match status" value="1"/>
</dbReference>
<dbReference type="InterPro" id="IPR020019">
    <property type="entry name" value="AcTrfase_PglD-like"/>
</dbReference>